<dbReference type="AlphaFoldDB" id="A0A1X7AL07"/>
<accession>A0A1X7AL07</accession>
<sequence>MASPLRPSPQSSDRLSDLFAGLQIREFCVQTLERKISNHVAAELQISGHQLVYAKVPESQIPIDQRTISLSPAQVMGRTKLADFYRPGFVDLHDDYEVIGTQRYEESTVSLVNEPFLFAYLRAPENKKRSKERVVGLYTDELIDAGVRLYPIPNSYDTATQGKWERPMFVVTAPTPEVTIPFNNANGTPYSTPQLLERERREIQPRARIRTTLSGRDHIPRRRDPKDGVAYSKDQG</sequence>
<evidence type="ECO:0000256" key="1">
    <source>
        <dbReference type="SAM" id="MobiDB-lite"/>
    </source>
</evidence>
<evidence type="ECO:0000313" key="3">
    <source>
        <dbReference type="Proteomes" id="UP000196573"/>
    </source>
</evidence>
<gene>
    <name evidence="2" type="ORF">EHSB41UT_02520</name>
</gene>
<feature type="region of interest" description="Disordered" evidence="1">
    <location>
        <begin position="216"/>
        <end position="236"/>
    </location>
</feature>
<dbReference type="Proteomes" id="UP000196573">
    <property type="component" value="Unassembled WGS sequence"/>
</dbReference>
<protein>
    <submittedName>
        <fullName evidence="2">Uncharacterized protein</fullName>
    </submittedName>
</protein>
<organism evidence="2 3">
    <name type="scientific">Parendozoicomonas haliclonae</name>
    <dbReference type="NCBI Taxonomy" id="1960125"/>
    <lineage>
        <taxon>Bacteria</taxon>
        <taxon>Pseudomonadati</taxon>
        <taxon>Pseudomonadota</taxon>
        <taxon>Gammaproteobacteria</taxon>
        <taxon>Oceanospirillales</taxon>
        <taxon>Endozoicomonadaceae</taxon>
        <taxon>Parendozoicomonas</taxon>
    </lineage>
</organism>
<evidence type="ECO:0000313" key="2">
    <source>
        <dbReference type="EMBL" id="SMA47713.1"/>
    </source>
</evidence>
<name>A0A1X7AL07_9GAMM</name>
<dbReference type="EMBL" id="FWPT01000005">
    <property type="protein sequence ID" value="SMA47713.1"/>
    <property type="molecule type" value="Genomic_DNA"/>
</dbReference>
<feature type="compositionally biased region" description="Basic and acidic residues" evidence="1">
    <location>
        <begin position="216"/>
        <end position="227"/>
    </location>
</feature>
<proteinExistence type="predicted"/>
<reference evidence="2 3" key="1">
    <citation type="submission" date="2017-03" db="EMBL/GenBank/DDBJ databases">
        <authorList>
            <person name="Afonso C.L."/>
            <person name="Miller P.J."/>
            <person name="Scott M.A."/>
            <person name="Spackman E."/>
            <person name="Goraichik I."/>
            <person name="Dimitrov K.M."/>
            <person name="Suarez D.L."/>
            <person name="Swayne D.E."/>
        </authorList>
    </citation>
    <scope>NUCLEOTIDE SEQUENCE [LARGE SCALE GENOMIC DNA]</scope>
    <source>
        <strain evidence="2">SB41UT1</strain>
    </source>
</reference>
<dbReference type="RefSeq" id="WP_087110379.1">
    <property type="nucleotide sequence ID" value="NZ_CBCSCN010000003.1"/>
</dbReference>
<keyword evidence="3" id="KW-1185">Reference proteome</keyword>